<keyword evidence="1" id="KW-0812">Transmembrane</keyword>
<name>A0A2V3PKR3_9BACT</name>
<comment type="caution">
    <text evidence="2">The sequence shown here is derived from an EMBL/GenBank/DDBJ whole genome shotgun (WGS) entry which is preliminary data.</text>
</comment>
<reference evidence="2 3" key="1">
    <citation type="submission" date="2018-03" db="EMBL/GenBank/DDBJ databases">
        <title>Genomic Encyclopedia of Archaeal and Bacterial Type Strains, Phase II (KMG-II): from individual species to whole genera.</title>
        <authorList>
            <person name="Goeker M."/>
        </authorList>
    </citation>
    <scope>NUCLEOTIDE SEQUENCE [LARGE SCALE GENOMIC DNA]</scope>
    <source>
        <strain evidence="2 3">DSM 100214</strain>
    </source>
</reference>
<evidence type="ECO:0000313" key="2">
    <source>
        <dbReference type="EMBL" id="PXV61072.1"/>
    </source>
</evidence>
<gene>
    <name evidence="2" type="ORF">CLV62_1266</name>
</gene>
<proteinExistence type="predicted"/>
<evidence type="ECO:0000313" key="3">
    <source>
        <dbReference type="Proteomes" id="UP000247973"/>
    </source>
</evidence>
<keyword evidence="1" id="KW-0472">Membrane</keyword>
<dbReference type="Proteomes" id="UP000247973">
    <property type="component" value="Unassembled WGS sequence"/>
</dbReference>
<dbReference type="AlphaFoldDB" id="A0A2V3PKR3"/>
<keyword evidence="3" id="KW-1185">Reference proteome</keyword>
<organism evidence="2 3">
    <name type="scientific">Dysgonomonas alginatilytica</name>
    <dbReference type="NCBI Taxonomy" id="1605892"/>
    <lineage>
        <taxon>Bacteria</taxon>
        <taxon>Pseudomonadati</taxon>
        <taxon>Bacteroidota</taxon>
        <taxon>Bacteroidia</taxon>
        <taxon>Bacteroidales</taxon>
        <taxon>Dysgonomonadaceae</taxon>
        <taxon>Dysgonomonas</taxon>
    </lineage>
</organism>
<feature type="transmembrane region" description="Helical" evidence="1">
    <location>
        <begin position="6"/>
        <end position="23"/>
    </location>
</feature>
<accession>A0A2V3PKR3</accession>
<dbReference type="EMBL" id="QICL01000026">
    <property type="protein sequence ID" value="PXV61072.1"/>
    <property type="molecule type" value="Genomic_DNA"/>
</dbReference>
<evidence type="ECO:0000256" key="1">
    <source>
        <dbReference type="SAM" id="Phobius"/>
    </source>
</evidence>
<protein>
    <submittedName>
        <fullName evidence="2">Uncharacterized protein</fullName>
    </submittedName>
</protein>
<keyword evidence="1" id="KW-1133">Transmembrane helix</keyword>
<sequence length="35" mass="4146">MMTLFVISYISTWGSIIYSYLTAKNDVELWDKKVE</sequence>